<dbReference type="AlphaFoldDB" id="A0A3D8QVQ7"/>
<feature type="region of interest" description="Disordered" evidence="1">
    <location>
        <begin position="55"/>
        <end position="74"/>
    </location>
</feature>
<feature type="compositionally biased region" description="Polar residues" evidence="1">
    <location>
        <begin position="55"/>
        <end position="68"/>
    </location>
</feature>
<comment type="caution">
    <text evidence="2">The sequence shown here is derived from an EMBL/GenBank/DDBJ whole genome shotgun (WGS) entry which is preliminary data.</text>
</comment>
<dbReference type="Proteomes" id="UP000256690">
    <property type="component" value="Unassembled WGS sequence"/>
</dbReference>
<evidence type="ECO:0000313" key="2">
    <source>
        <dbReference type="EMBL" id="RDW65788.1"/>
    </source>
</evidence>
<reference evidence="2 3" key="1">
    <citation type="journal article" date="2018" name="IMA Fungus">
        <title>IMA Genome-F 9: Draft genome sequence of Annulohypoxylon stygium, Aspergillus mulundensis, Berkeleyomyces basicola (syn. Thielaviopsis basicola), Ceratocystis smalleyi, two Cercospora beticola strains, Coleophoma cylindrospora, Fusarium fracticaudum, Phialophora cf. hyalina, and Morchella septimelata.</title>
        <authorList>
            <person name="Wingfield B.D."/>
            <person name="Bills G.F."/>
            <person name="Dong Y."/>
            <person name="Huang W."/>
            <person name="Nel W.J."/>
            <person name="Swalarsk-Parry B.S."/>
            <person name="Vaghefi N."/>
            <person name="Wilken P.M."/>
            <person name="An Z."/>
            <person name="de Beer Z.W."/>
            <person name="De Vos L."/>
            <person name="Chen L."/>
            <person name="Duong T.A."/>
            <person name="Gao Y."/>
            <person name="Hammerbacher A."/>
            <person name="Kikkert J.R."/>
            <person name="Li Y."/>
            <person name="Li H."/>
            <person name="Li K."/>
            <person name="Li Q."/>
            <person name="Liu X."/>
            <person name="Ma X."/>
            <person name="Naidoo K."/>
            <person name="Pethybridge S.J."/>
            <person name="Sun J."/>
            <person name="Steenkamp E.T."/>
            <person name="van der Nest M.A."/>
            <person name="van Wyk S."/>
            <person name="Wingfield M.J."/>
            <person name="Xiong C."/>
            <person name="Yue Q."/>
            <person name="Zhang X."/>
        </authorList>
    </citation>
    <scope>NUCLEOTIDE SEQUENCE [LARGE SCALE GENOMIC DNA]</scope>
    <source>
        <strain evidence="2 3">DSM 5745</strain>
    </source>
</reference>
<name>A0A3D8QVQ7_9EURO</name>
<dbReference type="RefSeq" id="XP_026599891.1">
    <property type="nucleotide sequence ID" value="XM_026751543.1"/>
</dbReference>
<dbReference type="EMBL" id="PVWQ01000013">
    <property type="protein sequence ID" value="RDW65788.1"/>
    <property type="molecule type" value="Genomic_DNA"/>
</dbReference>
<keyword evidence="3" id="KW-1185">Reference proteome</keyword>
<sequence>MDMTVQDFGNEPVNANPKFSADTVINDEVHPLQDFIAEIAEVLLTRHSLRRVETTSFTESTMQATQKGSGERKLGEWNRLGDKEEAVNKDKVPGTECFMEDVGKKWPR</sequence>
<protein>
    <submittedName>
        <fullName evidence="2">Uncharacterized protein</fullName>
    </submittedName>
</protein>
<evidence type="ECO:0000256" key="1">
    <source>
        <dbReference type="SAM" id="MobiDB-lite"/>
    </source>
</evidence>
<dbReference type="GeneID" id="38119897"/>
<organism evidence="2 3">
    <name type="scientific">Aspergillus mulundensis</name>
    <dbReference type="NCBI Taxonomy" id="1810919"/>
    <lineage>
        <taxon>Eukaryota</taxon>
        <taxon>Fungi</taxon>
        <taxon>Dikarya</taxon>
        <taxon>Ascomycota</taxon>
        <taxon>Pezizomycotina</taxon>
        <taxon>Eurotiomycetes</taxon>
        <taxon>Eurotiomycetidae</taxon>
        <taxon>Eurotiales</taxon>
        <taxon>Aspergillaceae</taxon>
        <taxon>Aspergillus</taxon>
        <taxon>Aspergillus subgen. Nidulantes</taxon>
    </lineage>
</organism>
<gene>
    <name evidence="2" type="ORF">DSM5745_09527</name>
</gene>
<proteinExistence type="predicted"/>
<evidence type="ECO:0000313" key="3">
    <source>
        <dbReference type="Proteomes" id="UP000256690"/>
    </source>
</evidence>
<accession>A0A3D8QVQ7</accession>